<protein>
    <submittedName>
        <fullName evidence="1">Uncharacterized protein</fullName>
    </submittedName>
</protein>
<dbReference type="RefSeq" id="WP_202336261.1">
    <property type="nucleotide sequence ID" value="NZ_CP068439.1"/>
</dbReference>
<evidence type="ECO:0000313" key="2">
    <source>
        <dbReference type="Proteomes" id="UP000629420"/>
    </source>
</evidence>
<dbReference type="EMBL" id="CP068439">
    <property type="protein sequence ID" value="QQX76457.1"/>
    <property type="molecule type" value="Genomic_DNA"/>
</dbReference>
<sequence length="57" mass="6965">MAYNKYKIDEIEIGDEIYFDNVYSGKLLTQSNYDEYWTVHGKNKNQLLVNLKEEHYW</sequence>
<reference evidence="1 2" key="1">
    <citation type="submission" date="2021-01" db="EMBL/GenBank/DDBJ databases">
        <title>Aequorivita sp. strain KX20305, a bacterium isolated from the sediment collected at a cold seep field in South China Sea.</title>
        <authorList>
            <person name="Zhang H."/>
            <person name="Li C."/>
        </authorList>
    </citation>
    <scope>NUCLEOTIDE SEQUENCE [LARGE SCALE GENOMIC DNA]</scope>
    <source>
        <strain evidence="1 2">KX20305</strain>
    </source>
</reference>
<proteinExistence type="predicted"/>
<organism evidence="1 2">
    <name type="scientific">Aequorivita iocasae</name>
    <dbReference type="NCBI Taxonomy" id="2803865"/>
    <lineage>
        <taxon>Bacteria</taxon>
        <taxon>Pseudomonadati</taxon>
        <taxon>Bacteroidota</taxon>
        <taxon>Flavobacteriia</taxon>
        <taxon>Flavobacteriales</taxon>
        <taxon>Flavobacteriaceae</taxon>
        <taxon>Aequorivita</taxon>
    </lineage>
</organism>
<accession>A0ABX7DSK1</accession>
<evidence type="ECO:0000313" key="1">
    <source>
        <dbReference type="EMBL" id="QQX76457.1"/>
    </source>
</evidence>
<name>A0ABX7DSK1_9FLAO</name>
<dbReference type="Proteomes" id="UP000629420">
    <property type="component" value="Chromosome"/>
</dbReference>
<gene>
    <name evidence="1" type="ORF">JK629_14205</name>
</gene>
<keyword evidence="2" id="KW-1185">Reference proteome</keyword>